<dbReference type="InterPro" id="IPR036526">
    <property type="entry name" value="C-N_Hydrolase_sf"/>
</dbReference>
<dbReference type="AlphaFoldDB" id="A0A5D0MJE0"/>
<feature type="domain" description="CN hydrolase" evidence="2">
    <location>
        <begin position="1"/>
        <end position="231"/>
    </location>
</feature>
<dbReference type="GO" id="GO:0016746">
    <property type="term" value="F:acyltransferase activity"/>
    <property type="evidence" value="ECO:0007669"/>
    <property type="project" value="UniProtKB-KW"/>
</dbReference>
<evidence type="ECO:0000313" key="4">
    <source>
        <dbReference type="Proteomes" id="UP000324143"/>
    </source>
</evidence>
<dbReference type="EMBL" id="VSIX01000089">
    <property type="protein sequence ID" value="TYB30669.1"/>
    <property type="molecule type" value="Genomic_DNA"/>
</dbReference>
<reference evidence="3" key="1">
    <citation type="submission" date="2019-08" db="EMBL/GenBank/DDBJ databases">
        <title>Genomic characterization of a novel candidate phylum (ARYD3) from a high temperature, high salinity tertiary oil reservoir in north central Oklahoma, USA.</title>
        <authorList>
            <person name="Youssef N.H."/>
            <person name="Yadav A."/>
            <person name="Elshahed M.S."/>
        </authorList>
    </citation>
    <scope>NUCLEOTIDE SEQUENCE [LARGE SCALE GENOMIC DNA]</scope>
    <source>
        <strain evidence="3">ARYD3</strain>
    </source>
</reference>
<organism evidence="3 4">
    <name type="scientific">Candidatus Mcinerneyibacterium aminivorans</name>
    <dbReference type="NCBI Taxonomy" id="2703815"/>
    <lineage>
        <taxon>Bacteria</taxon>
        <taxon>Candidatus Macinerneyibacteriota</taxon>
        <taxon>Candidatus Mcinerneyibacteria</taxon>
        <taxon>Candidatus Mcinerneyibacteriales</taxon>
        <taxon>Candidatus Mcinerneyibacteriaceae</taxon>
        <taxon>Candidatus Mcinerneyibacterium</taxon>
    </lineage>
</organism>
<keyword evidence="1" id="KW-0378">Hydrolase</keyword>
<gene>
    <name evidence="3" type="ORF">FXF47_07785</name>
</gene>
<dbReference type="PANTHER" id="PTHR43674">
    <property type="entry name" value="NITRILASE C965.09-RELATED"/>
    <property type="match status" value="1"/>
</dbReference>
<proteinExistence type="predicted"/>
<sequence length="255" mass="29329">MKAGFYQGDIALNNIQKNIDNFYREIRDESFDLIVLPELYTTGYKLSIEEVQKYSEPIPGGRTVDSFKEISEKTNSTIVWGMAEKDKNKYYNSAVIVNKGNYIGKYRKIHLFLNEKDRFSEGEMGFPVFEIGDVKIGLMICFDWIFPEAARTLALKKAQIITHPANLVLPYCQSVMPARSIENRVFCITANRIGKERGLEFTGKSVITNPKGEYLSKAKKEKVTDFVNINPKEADDKNVTEKNNIFDDRRPDYYL</sequence>
<keyword evidence="3" id="KW-0012">Acyltransferase</keyword>
<comment type="caution">
    <text evidence="3">The sequence shown here is derived from an EMBL/GenBank/DDBJ whole genome shotgun (WGS) entry which is preliminary data.</text>
</comment>
<dbReference type="Gene3D" id="3.60.110.10">
    <property type="entry name" value="Carbon-nitrogen hydrolase"/>
    <property type="match status" value="1"/>
</dbReference>
<name>A0A5D0MJE0_9BACT</name>
<dbReference type="Pfam" id="PF00795">
    <property type="entry name" value="CN_hydrolase"/>
    <property type="match status" value="1"/>
</dbReference>
<dbReference type="SUPFAM" id="SSF56317">
    <property type="entry name" value="Carbon-nitrogen hydrolase"/>
    <property type="match status" value="1"/>
</dbReference>
<evidence type="ECO:0000256" key="1">
    <source>
        <dbReference type="ARBA" id="ARBA00022801"/>
    </source>
</evidence>
<protein>
    <submittedName>
        <fullName evidence="3">Acyltransferase</fullName>
    </submittedName>
</protein>
<accession>A0A5D0MJE0</accession>
<dbReference type="PROSITE" id="PS50263">
    <property type="entry name" value="CN_HYDROLASE"/>
    <property type="match status" value="1"/>
</dbReference>
<keyword evidence="3" id="KW-0808">Transferase</keyword>
<evidence type="ECO:0000259" key="2">
    <source>
        <dbReference type="PROSITE" id="PS50263"/>
    </source>
</evidence>
<dbReference type="InterPro" id="IPR050345">
    <property type="entry name" value="Aliph_Amidase/BUP"/>
</dbReference>
<dbReference type="GO" id="GO:0016811">
    <property type="term" value="F:hydrolase activity, acting on carbon-nitrogen (but not peptide) bonds, in linear amides"/>
    <property type="evidence" value="ECO:0007669"/>
    <property type="project" value="UniProtKB-ARBA"/>
</dbReference>
<dbReference type="Proteomes" id="UP000324143">
    <property type="component" value="Unassembled WGS sequence"/>
</dbReference>
<keyword evidence="4" id="KW-1185">Reference proteome</keyword>
<dbReference type="PANTHER" id="PTHR43674:SF2">
    <property type="entry name" value="BETA-UREIDOPROPIONASE"/>
    <property type="match status" value="1"/>
</dbReference>
<evidence type="ECO:0000313" key="3">
    <source>
        <dbReference type="EMBL" id="TYB30669.1"/>
    </source>
</evidence>
<dbReference type="InterPro" id="IPR003010">
    <property type="entry name" value="C-N_Hydrolase"/>
</dbReference>